<proteinExistence type="predicted"/>
<dbReference type="OrthoDB" id="795031at2"/>
<dbReference type="AlphaFoldDB" id="A0A4Y8KV30"/>
<keyword evidence="1" id="KW-1133">Transmembrane helix</keyword>
<dbReference type="EMBL" id="SOML01000016">
    <property type="protein sequence ID" value="TFD92758.1"/>
    <property type="molecule type" value="Genomic_DNA"/>
</dbReference>
<gene>
    <name evidence="2" type="ORF">E2605_18105</name>
</gene>
<keyword evidence="3" id="KW-1185">Reference proteome</keyword>
<evidence type="ECO:0000256" key="1">
    <source>
        <dbReference type="SAM" id="Phobius"/>
    </source>
</evidence>
<keyword evidence="1" id="KW-0472">Membrane</keyword>
<evidence type="ECO:0000313" key="3">
    <source>
        <dbReference type="Proteomes" id="UP000297861"/>
    </source>
</evidence>
<dbReference type="RefSeq" id="WP_134437445.1">
    <property type="nucleotide sequence ID" value="NZ_SOML01000016.1"/>
</dbReference>
<keyword evidence="1" id="KW-0812">Transmembrane</keyword>
<organism evidence="2 3">
    <name type="scientific">Dysgonomonas capnocytophagoides</name>
    <dbReference type="NCBI Taxonomy" id="45254"/>
    <lineage>
        <taxon>Bacteria</taxon>
        <taxon>Pseudomonadati</taxon>
        <taxon>Bacteroidota</taxon>
        <taxon>Bacteroidia</taxon>
        <taxon>Bacteroidales</taxon>
        <taxon>Dysgonomonadaceae</taxon>
        <taxon>Dysgonomonas</taxon>
    </lineage>
</organism>
<feature type="transmembrane region" description="Helical" evidence="1">
    <location>
        <begin position="12"/>
        <end position="30"/>
    </location>
</feature>
<reference evidence="2 3" key="1">
    <citation type="submission" date="2019-03" db="EMBL/GenBank/DDBJ databases">
        <title>San Antonio Military Medical Center submission to MRSN (WRAIR), pending publication.</title>
        <authorList>
            <person name="Blyth D.M."/>
            <person name="Mccarthy S.L."/>
            <person name="Schall S.E."/>
            <person name="Stam J.A."/>
            <person name="Ong A.C."/>
            <person name="Mcgann P.T."/>
        </authorList>
    </citation>
    <scope>NUCLEOTIDE SEQUENCE [LARGE SCALE GENOMIC DNA]</scope>
    <source>
        <strain evidence="2 3">MRSN571793</strain>
    </source>
</reference>
<evidence type="ECO:0000313" key="2">
    <source>
        <dbReference type="EMBL" id="TFD92758.1"/>
    </source>
</evidence>
<comment type="caution">
    <text evidence="2">The sequence shown here is derived from an EMBL/GenBank/DDBJ whole genome shotgun (WGS) entry which is preliminary data.</text>
</comment>
<protein>
    <submittedName>
        <fullName evidence="2">Uncharacterized protein</fullName>
    </submittedName>
</protein>
<accession>A0A4Y8KV30</accession>
<dbReference type="Proteomes" id="UP000297861">
    <property type="component" value="Unassembled WGS sequence"/>
</dbReference>
<name>A0A4Y8KV30_9BACT</name>
<sequence>MEGKKKGGCLKAVLIGIGVLFVLFLISKFSSNDKEDIKPQVDSRHETIEDDKAKSDSISKARLAYIDIELGKMKPLFNYRYDEFEKTTWIEHKSIPKYVNTKGFYTYIGMKDNSVWERLVIRYHGEDWLFIQKIMIKADESIFEITPQKVERDNDSQVWEYIDITPDKTEIAMISNVIASKTTKIRFEGKQHYFDWVLSSKEINALKDTQIYFNLLSEKEELENR</sequence>